<protein>
    <submittedName>
        <fullName evidence="2">Uncharacterized protein</fullName>
    </submittedName>
</protein>
<dbReference type="AlphaFoldDB" id="A0AAD9U118"/>
<feature type="region of interest" description="Disordered" evidence="1">
    <location>
        <begin position="39"/>
        <end position="84"/>
    </location>
</feature>
<dbReference type="Proteomes" id="UP001280121">
    <property type="component" value="Unassembled WGS sequence"/>
</dbReference>
<gene>
    <name evidence="2" type="ORF">Ddye_020574</name>
</gene>
<evidence type="ECO:0000256" key="1">
    <source>
        <dbReference type="SAM" id="MobiDB-lite"/>
    </source>
</evidence>
<organism evidence="2 3">
    <name type="scientific">Dipteronia dyeriana</name>
    <dbReference type="NCBI Taxonomy" id="168575"/>
    <lineage>
        <taxon>Eukaryota</taxon>
        <taxon>Viridiplantae</taxon>
        <taxon>Streptophyta</taxon>
        <taxon>Embryophyta</taxon>
        <taxon>Tracheophyta</taxon>
        <taxon>Spermatophyta</taxon>
        <taxon>Magnoliopsida</taxon>
        <taxon>eudicotyledons</taxon>
        <taxon>Gunneridae</taxon>
        <taxon>Pentapetalae</taxon>
        <taxon>rosids</taxon>
        <taxon>malvids</taxon>
        <taxon>Sapindales</taxon>
        <taxon>Sapindaceae</taxon>
        <taxon>Hippocastanoideae</taxon>
        <taxon>Acereae</taxon>
        <taxon>Dipteronia</taxon>
    </lineage>
</organism>
<feature type="compositionally biased region" description="Low complexity" evidence="1">
    <location>
        <begin position="48"/>
        <end position="58"/>
    </location>
</feature>
<feature type="compositionally biased region" description="Basic residues" evidence="1">
    <location>
        <begin position="59"/>
        <end position="70"/>
    </location>
</feature>
<reference evidence="2" key="1">
    <citation type="journal article" date="2023" name="Plant J.">
        <title>Genome sequences and population genomics provide insights into the demographic history, inbreeding, and mutation load of two 'living fossil' tree species of Dipteronia.</title>
        <authorList>
            <person name="Feng Y."/>
            <person name="Comes H.P."/>
            <person name="Chen J."/>
            <person name="Zhu S."/>
            <person name="Lu R."/>
            <person name="Zhang X."/>
            <person name="Li P."/>
            <person name="Qiu J."/>
            <person name="Olsen K.M."/>
            <person name="Qiu Y."/>
        </authorList>
    </citation>
    <scope>NUCLEOTIDE SEQUENCE</scope>
    <source>
        <strain evidence="2">KIB01</strain>
    </source>
</reference>
<comment type="caution">
    <text evidence="2">The sequence shown here is derived from an EMBL/GenBank/DDBJ whole genome shotgun (WGS) entry which is preliminary data.</text>
</comment>
<dbReference type="PANTHER" id="PTHR36751">
    <property type="entry name" value="F3E22.8 PROTEIN"/>
    <property type="match status" value="1"/>
</dbReference>
<sequence>MDIALMADTVTVATSQTLSFAKFLLRRHRYMISAANLPTDVIEPPPVRSSSTRTATRTLTRRKRRTKRRSSTSGDDSDESSEGDGFFVGGSDNGFFGGGSYDGPFGGGGYGGRGWNFDGFGGQNWDESSRWWSSNGFAFGFIYEVIYWIALSNCVHFAFKKLVRNVAVTDRDKCYSKVEFKNLLF</sequence>
<keyword evidence="3" id="KW-1185">Reference proteome</keyword>
<accession>A0AAD9U118</accession>
<evidence type="ECO:0000313" key="3">
    <source>
        <dbReference type="Proteomes" id="UP001280121"/>
    </source>
</evidence>
<dbReference type="EMBL" id="JANJYI010000006">
    <property type="protein sequence ID" value="KAK2645379.1"/>
    <property type="molecule type" value="Genomic_DNA"/>
</dbReference>
<evidence type="ECO:0000313" key="2">
    <source>
        <dbReference type="EMBL" id="KAK2645379.1"/>
    </source>
</evidence>
<proteinExistence type="predicted"/>
<dbReference type="PANTHER" id="PTHR36751:SF1">
    <property type="entry name" value="F3E22.8 PROTEIN"/>
    <property type="match status" value="1"/>
</dbReference>
<name>A0AAD9U118_9ROSI</name>